<dbReference type="EMBL" id="JAPWTJ010000706">
    <property type="protein sequence ID" value="KAJ8976244.1"/>
    <property type="molecule type" value="Genomic_DNA"/>
</dbReference>
<name>A0ABQ9JEB6_9CUCU</name>
<protein>
    <submittedName>
        <fullName evidence="2">Uncharacterized protein</fullName>
    </submittedName>
</protein>
<evidence type="ECO:0000313" key="2">
    <source>
        <dbReference type="EMBL" id="KAJ8976244.1"/>
    </source>
</evidence>
<organism evidence="2 3">
    <name type="scientific">Molorchus minor</name>
    <dbReference type="NCBI Taxonomy" id="1323400"/>
    <lineage>
        <taxon>Eukaryota</taxon>
        <taxon>Metazoa</taxon>
        <taxon>Ecdysozoa</taxon>
        <taxon>Arthropoda</taxon>
        <taxon>Hexapoda</taxon>
        <taxon>Insecta</taxon>
        <taxon>Pterygota</taxon>
        <taxon>Neoptera</taxon>
        <taxon>Endopterygota</taxon>
        <taxon>Coleoptera</taxon>
        <taxon>Polyphaga</taxon>
        <taxon>Cucujiformia</taxon>
        <taxon>Chrysomeloidea</taxon>
        <taxon>Cerambycidae</taxon>
        <taxon>Lamiinae</taxon>
        <taxon>Monochamini</taxon>
        <taxon>Molorchus</taxon>
    </lineage>
</organism>
<gene>
    <name evidence="2" type="ORF">NQ317_003587</name>
</gene>
<feature type="coiled-coil region" evidence="1">
    <location>
        <begin position="34"/>
        <end position="88"/>
    </location>
</feature>
<dbReference type="Proteomes" id="UP001162164">
    <property type="component" value="Unassembled WGS sequence"/>
</dbReference>
<evidence type="ECO:0000313" key="3">
    <source>
        <dbReference type="Proteomes" id="UP001162164"/>
    </source>
</evidence>
<keyword evidence="3" id="KW-1185">Reference proteome</keyword>
<comment type="caution">
    <text evidence="2">The sequence shown here is derived from an EMBL/GenBank/DDBJ whole genome shotgun (WGS) entry which is preliminary data.</text>
</comment>
<keyword evidence="1" id="KW-0175">Coiled coil</keyword>
<reference evidence="2" key="1">
    <citation type="journal article" date="2023" name="Insect Mol. Biol.">
        <title>Genome sequencing provides insights into the evolution of gene families encoding plant cell wall-degrading enzymes in longhorned beetles.</title>
        <authorList>
            <person name="Shin N.R."/>
            <person name="Okamura Y."/>
            <person name="Kirsch R."/>
            <person name="Pauchet Y."/>
        </authorList>
    </citation>
    <scope>NUCLEOTIDE SEQUENCE</scope>
    <source>
        <strain evidence="2">MMC_N1</strain>
    </source>
</reference>
<proteinExistence type="predicted"/>
<accession>A0ABQ9JEB6</accession>
<evidence type="ECO:0000256" key="1">
    <source>
        <dbReference type="SAM" id="Coils"/>
    </source>
</evidence>
<sequence>MSKTPKKGRIGHENQDNIQLEDGFVMFRGSLVDVSKLMSQLDRSERARIETEAKMKISEKYTKSNSNIRHLNSEVKEYKEKLRNSEDSLSRITAYSKLFQSTLMDVRDKIDPVLKTISHKRGVNCRKKRERR</sequence>